<organism evidence="14 15">
    <name type="scientific">Candidatus Gemmiger avicola</name>
    <dbReference type="NCBI Taxonomy" id="2838605"/>
    <lineage>
        <taxon>Bacteria</taxon>
        <taxon>Bacillati</taxon>
        <taxon>Bacillota</taxon>
        <taxon>Clostridia</taxon>
        <taxon>Eubacteriales</taxon>
        <taxon>Gemmiger</taxon>
    </lineage>
</organism>
<dbReference type="SUPFAM" id="SSF47384">
    <property type="entry name" value="Homodimeric domain of signal transducing histidine kinase"/>
    <property type="match status" value="1"/>
</dbReference>
<dbReference type="GO" id="GO:0000155">
    <property type="term" value="F:phosphorelay sensor kinase activity"/>
    <property type="evidence" value="ECO:0007669"/>
    <property type="project" value="InterPro"/>
</dbReference>
<comment type="caution">
    <text evidence="14">The sequence shown here is derived from an EMBL/GenBank/DDBJ whole genome shotgun (WGS) entry which is preliminary data.</text>
</comment>
<keyword evidence="10 11" id="KW-0472">Membrane</keyword>
<evidence type="ECO:0000256" key="5">
    <source>
        <dbReference type="ARBA" id="ARBA00022679"/>
    </source>
</evidence>
<dbReference type="InterPro" id="IPR050428">
    <property type="entry name" value="TCS_sensor_his_kinase"/>
</dbReference>
<comment type="catalytic activity">
    <reaction evidence="1">
        <text>ATP + protein L-histidine = ADP + protein N-phospho-L-histidine.</text>
        <dbReference type="EC" id="2.7.13.3"/>
    </reaction>
</comment>
<evidence type="ECO:0000256" key="10">
    <source>
        <dbReference type="ARBA" id="ARBA00023136"/>
    </source>
</evidence>
<evidence type="ECO:0000256" key="11">
    <source>
        <dbReference type="SAM" id="Phobius"/>
    </source>
</evidence>
<dbReference type="FunFam" id="3.30.565.10:FF:000006">
    <property type="entry name" value="Sensor histidine kinase WalK"/>
    <property type="match status" value="1"/>
</dbReference>
<dbReference type="PANTHER" id="PTHR45436:SF5">
    <property type="entry name" value="SENSOR HISTIDINE KINASE TRCS"/>
    <property type="match status" value="1"/>
</dbReference>
<gene>
    <name evidence="14" type="ORF">H9945_09020</name>
</gene>
<evidence type="ECO:0000256" key="7">
    <source>
        <dbReference type="ARBA" id="ARBA00022777"/>
    </source>
</evidence>
<keyword evidence="5" id="KW-0808">Transferase</keyword>
<dbReference type="InterPro" id="IPR036890">
    <property type="entry name" value="HATPase_C_sf"/>
</dbReference>
<feature type="transmembrane region" description="Helical" evidence="11">
    <location>
        <begin position="70"/>
        <end position="93"/>
    </location>
</feature>
<evidence type="ECO:0000256" key="1">
    <source>
        <dbReference type="ARBA" id="ARBA00000085"/>
    </source>
</evidence>
<evidence type="ECO:0000256" key="4">
    <source>
        <dbReference type="ARBA" id="ARBA00022553"/>
    </source>
</evidence>
<dbReference type="Pfam" id="PF00512">
    <property type="entry name" value="HisKA"/>
    <property type="match status" value="1"/>
</dbReference>
<feature type="domain" description="Histidine kinase" evidence="12">
    <location>
        <begin position="155"/>
        <end position="368"/>
    </location>
</feature>
<feature type="transmembrane region" description="Helical" evidence="11">
    <location>
        <begin position="37"/>
        <end position="58"/>
    </location>
</feature>
<dbReference type="EMBL" id="DWYG01000152">
    <property type="protein sequence ID" value="HJB42625.1"/>
    <property type="molecule type" value="Genomic_DNA"/>
</dbReference>
<evidence type="ECO:0000256" key="2">
    <source>
        <dbReference type="ARBA" id="ARBA00004370"/>
    </source>
</evidence>
<dbReference type="InterPro" id="IPR036097">
    <property type="entry name" value="HisK_dim/P_sf"/>
</dbReference>
<proteinExistence type="predicted"/>
<keyword evidence="7 14" id="KW-0418">Kinase</keyword>
<evidence type="ECO:0000313" key="14">
    <source>
        <dbReference type="EMBL" id="HJB42625.1"/>
    </source>
</evidence>
<dbReference type="InterPro" id="IPR003660">
    <property type="entry name" value="HAMP_dom"/>
</dbReference>
<dbReference type="FunFam" id="1.10.287.130:FF:000001">
    <property type="entry name" value="Two-component sensor histidine kinase"/>
    <property type="match status" value="1"/>
</dbReference>
<accession>A0A9D2M877</accession>
<dbReference type="Gene3D" id="3.30.565.10">
    <property type="entry name" value="Histidine kinase-like ATPase, C-terminal domain"/>
    <property type="match status" value="1"/>
</dbReference>
<protein>
    <recommendedName>
        <fullName evidence="3">histidine kinase</fullName>
        <ecNumber evidence="3">2.7.13.3</ecNumber>
    </recommendedName>
</protein>
<dbReference type="PANTHER" id="PTHR45436">
    <property type="entry name" value="SENSOR HISTIDINE KINASE YKOH"/>
    <property type="match status" value="1"/>
</dbReference>
<keyword evidence="4" id="KW-0597">Phosphoprotein</keyword>
<evidence type="ECO:0000259" key="13">
    <source>
        <dbReference type="PROSITE" id="PS50885"/>
    </source>
</evidence>
<dbReference type="CDD" id="cd06225">
    <property type="entry name" value="HAMP"/>
    <property type="match status" value="1"/>
</dbReference>
<dbReference type="SMART" id="SM00387">
    <property type="entry name" value="HATPase_c"/>
    <property type="match status" value="1"/>
</dbReference>
<dbReference type="PROSITE" id="PS50885">
    <property type="entry name" value="HAMP"/>
    <property type="match status" value="1"/>
</dbReference>
<dbReference type="SUPFAM" id="SSF55874">
    <property type="entry name" value="ATPase domain of HSP90 chaperone/DNA topoisomerase II/histidine kinase"/>
    <property type="match status" value="1"/>
</dbReference>
<keyword evidence="8 11" id="KW-1133">Transmembrane helix</keyword>
<dbReference type="InterPro" id="IPR003594">
    <property type="entry name" value="HATPase_dom"/>
</dbReference>
<reference evidence="14" key="1">
    <citation type="journal article" date="2021" name="PeerJ">
        <title>Extensive microbial diversity within the chicken gut microbiome revealed by metagenomics and culture.</title>
        <authorList>
            <person name="Gilroy R."/>
            <person name="Ravi A."/>
            <person name="Getino M."/>
            <person name="Pursley I."/>
            <person name="Horton D.L."/>
            <person name="Alikhan N.F."/>
            <person name="Baker D."/>
            <person name="Gharbi K."/>
            <person name="Hall N."/>
            <person name="Watson M."/>
            <person name="Adriaenssens E.M."/>
            <person name="Foster-Nyarko E."/>
            <person name="Jarju S."/>
            <person name="Secka A."/>
            <person name="Antonio M."/>
            <person name="Oren A."/>
            <person name="Chaudhuri R.R."/>
            <person name="La Ragione R."/>
            <person name="Hildebrand F."/>
            <person name="Pallen M.J."/>
        </authorList>
    </citation>
    <scope>NUCLEOTIDE SEQUENCE</scope>
    <source>
        <strain evidence="14">ChiBcec8-13705</strain>
    </source>
</reference>
<dbReference type="PROSITE" id="PS50109">
    <property type="entry name" value="HIS_KIN"/>
    <property type="match status" value="1"/>
</dbReference>
<dbReference type="Pfam" id="PF00672">
    <property type="entry name" value="HAMP"/>
    <property type="match status" value="1"/>
</dbReference>
<dbReference type="InterPro" id="IPR005467">
    <property type="entry name" value="His_kinase_dom"/>
</dbReference>
<dbReference type="Proteomes" id="UP000886803">
    <property type="component" value="Unassembled WGS sequence"/>
</dbReference>
<feature type="non-terminal residue" evidence="14">
    <location>
        <position position="1"/>
    </location>
</feature>
<dbReference type="SMART" id="SM00388">
    <property type="entry name" value="HisKA"/>
    <property type="match status" value="1"/>
</dbReference>
<evidence type="ECO:0000313" key="15">
    <source>
        <dbReference type="Proteomes" id="UP000886803"/>
    </source>
</evidence>
<evidence type="ECO:0000256" key="6">
    <source>
        <dbReference type="ARBA" id="ARBA00022692"/>
    </source>
</evidence>
<dbReference type="CDD" id="cd00082">
    <property type="entry name" value="HisKA"/>
    <property type="match status" value="1"/>
</dbReference>
<evidence type="ECO:0000259" key="12">
    <source>
        <dbReference type="PROSITE" id="PS50109"/>
    </source>
</evidence>
<dbReference type="PRINTS" id="PR00344">
    <property type="entry name" value="BCTRLSENSOR"/>
</dbReference>
<keyword evidence="6 11" id="KW-0812">Transmembrane</keyword>
<dbReference type="Gene3D" id="6.10.340.10">
    <property type="match status" value="1"/>
</dbReference>
<evidence type="ECO:0000256" key="9">
    <source>
        <dbReference type="ARBA" id="ARBA00023012"/>
    </source>
</evidence>
<dbReference type="EC" id="2.7.13.3" evidence="3"/>
<comment type="subcellular location">
    <subcellularLocation>
        <location evidence="2">Membrane</location>
    </subcellularLocation>
</comment>
<dbReference type="SUPFAM" id="SSF158472">
    <property type="entry name" value="HAMP domain-like"/>
    <property type="match status" value="1"/>
</dbReference>
<dbReference type="GO" id="GO:0005886">
    <property type="term" value="C:plasma membrane"/>
    <property type="evidence" value="ECO:0007669"/>
    <property type="project" value="TreeGrafter"/>
</dbReference>
<dbReference type="SMART" id="SM00304">
    <property type="entry name" value="HAMP"/>
    <property type="match status" value="1"/>
</dbReference>
<name>A0A9D2M877_9FIRM</name>
<dbReference type="Gene3D" id="1.10.287.130">
    <property type="match status" value="1"/>
</dbReference>
<dbReference type="AlphaFoldDB" id="A0A9D2M877"/>
<dbReference type="InterPro" id="IPR004358">
    <property type="entry name" value="Sig_transdc_His_kin-like_C"/>
</dbReference>
<reference evidence="14" key="2">
    <citation type="submission" date="2021-04" db="EMBL/GenBank/DDBJ databases">
        <authorList>
            <person name="Gilroy R."/>
        </authorList>
    </citation>
    <scope>NUCLEOTIDE SEQUENCE</scope>
    <source>
        <strain evidence="14">ChiBcec8-13705</strain>
    </source>
</reference>
<sequence>SGTINQNLTNGTDFYRALNSATGVGRAIFRTPDGERVMAVTTLVPYAAGGITAMRLVTSLTLADRQWRNLVLLSAGVVVAVLAFTLWSGLFFVRSIVRPLAQVEATANRIARGELETRLPEPRYNDEIGRMCRTINEMAEHLGETEQMKNEFISSVSHELRTPLTSIKGWVETLAAIHDPDDENYRKGLSVIGAEADRLYAMVEELLDFSRLQNGIKLECQVLDLVAEVTDAALFIEGRIRQEGLRLIYEEPPEPYPVWADPGRLRQVLVNVLDNAVKYSPPGGSIFLTLRRAGAEMTVTVRDQGRGISPEDLEHVKQKFFKGRNAVRGSGIGLAVVDSIVTAFGGRVDIASTLGQGTTVSIVLPAYHPGQEALHRPI</sequence>
<keyword evidence="9" id="KW-0902">Two-component regulatory system</keyword>
<evidence type="ECO:0000256" key="8">
    <source>
        <dbReference type="ARBA" id="ARBA00022989"/>
    </source>
</evidence>
<evidence type="ECO:0000256" key="3">
    <source>
        <dbReference type="ARBA" id="ARBA00012438"/>
    </source>
</evidence>
<feature type="domain" description="HAMP" evidence="13">
    <location>
        <begin position="94"/>
        <end position="147"/>
    </location>
</feature>
<dbReference type="Pfam" id="PF02518">
    <property type="entry name" value="HATPase_c"/>
    <property type="match status" value="1"/>
</dbReference>
<dbReference type="InterPro" id="IPR003661">
    <property type="entry name" value="HisK_dim/P_dom"/>
</dbReference>